<dbReference type="AlphaFoldDB" id="S9ZUV3"/>
<reference evidence="1 2" key="1">
    <citation type="submission" date="2013-06" db="EMBL/GenBank/DDBJ databases">
        <title>Draft genome sequence of Thauera terpenica.</title>
        <authorList>
            <person name="Liu B."/>
            <person name="Frostegard A.H."/>
            <person name="Shapleigh J.P."/>
        </authorList>
    </citation>
    <scope>NUCLEOTIDE SEQUENCE [LARGE SCALE GENOMIC DNA]</scope>
    <source>
        <strain evidence="1 2">58Eu</strain>
    </source>
</reference>
<evidence type="ECO:0008006" key="3">
    <source>
        <dbReference type="Google" id="ProtNLM"/>
    </source>
</evidence>
<proteinExistence type="predicted"/>
<gene>
    <name evidence="1" type="ORF">M622_00725</name>
</gene>
<accession>S9ZUV3</accession>
<dbReference type="PATRIC" id="fig|1348657.5.peg.145"/>
<dbReference type="Proteomes" id="UP000015455">
    <property type="component" value="Unassembled WGS sequence"/>
</dbReference>
<organism evidence="1 2">
    <name type="scientific">Thauera terpenica 58Eu</name>
    <dbReference type="NCBI Taxonomy" id="1348657"/>
    <lineage>
        <taxon>Bacteria</taxon>
        <taxon>Pseudomonadati</taxon>
        <taxon>Pseudomonadota</taxon>
        <taxon>Betaproteobacteria</taxon>
        <taxon>Rhodocyclales</taxon>
        <taxon>Zoogloeaceae</taxon>
        <taxon>Thauera</taxon>
    </lineage>
</organism>
<evidence type="ECO:0000313" key="1">
    <source>
        <dbReference type="EMBL" id="EPZ17322.1"/>
    </source>
</evidence>
<keyword evidence="2" id="KW-1185">Reference proteome</keyword>
<dbReference type="STRING" id="1348657.M622_00725"/>
<dbReference type="eggNOG" id="ENOG50305YN">
    <property type="taxonomic scope" value="Bacteria"/>
</dbReference>
<dbReference type="EMBL" id="ATJV01000001">
    <property type="protein sequence ID" value="EPZ17322.1"/>
    <property type="molecule type" value="Genomic_DNA"/>
</dbReference>
<evidence type="ECO:0000313" key="2">
    <source>
        <dbReference type="Proteomes" id="UP000015455"/>
    </source>
</evidence>
<name>S9ZUV3_9RHOO</name>
<comment type="caution">
    <text evidence="1">The sequence shown here is derived from an EMBL/GenBank/DDBJ whole genome shotgun (WGS) entry which is preliminary data.</text>
</comment>
<sequence>MGVSLTPAAALAQSPAARMIYCCDVGGQPVCGDILPEACYGRAYREVSPSGTVRRVVPAPLTPEEIAARDAEVNERRVEAALQLKQQRMDEALLETYRSLPQLDARRDREIGALDRAIQVLRQREGELIERQRVLIEEAAQAGEGNVSPVLEENIHSLDGEIVAQRGVIAAKMRERAAVLDRFDEDRQRYIRLTTPAAQPGRR</sequence>
<protein>
    <recommendedName>
        <fullName evidence="3">DUF4124 domain-containing protein</fullName>
    </recommendedName>
</protein>